<feature type="compositionally biased region" description="Low complexity" evidence="1">
    <location>
        <begin position="225"/>
        <end position="239"/>
    </location>
</feature>
<dbReference type="AlphaFoldDB" id="A0A8T0PBX7"/>
<proteinExistence type="predicted"/>
<evidence type="ECO:0000256" key="1">
    <source>
        <dbReference type="SAM" id="MobiDB-lite"/>
    </source>
</evidence>
<feature type="region of interest" description="Disordered" evidence="1">
    <location>
        <begin position="218"/>
        <end position="241"/>
    </location>
</feature>
<feature type="domain" description="DUF3741" evidence="3">
    <location>
        <begin position="150"/>
        <end position="170"/>
    </location>
</feature>
<feature type="region of interest" description="Disordered" evidence="1">
    <location>
        <begin position="593"/>
        <end position="621"/>
    </location>
</feature>
<feature type="region of interest" description="Disordered" evidence="1">
    <location>
        <begin position="522"/>
        <end position="575"/>
    </location>
</feature>
<feature type="domain" description="DUF4378" evidence="2">
    <location>
        <begin position="616"/>
        <end position="734"/>
    </location>
</feature>
<evidence type="ECO:0008006" key="6">
    <source>
        <dbReference type="Google" id="ProtNLM"/>
    </source>
</evidence>
<dbReference type="InterPro" id="IPR025486">
    <property type="entry name" value="DUF4378"/>
</dbReference>
<feature type="compositionally biased region" description="Low complexity" evidence="1">
    <location>
        <begin position="47"/>
        <end position="57"/>
    </location>
</feature>
<reference evidence="4" key="1">
    <citation type="submission" date="2020-05" db="EMBL/GenBank/DDBJ databases">
        <title>WGS assembly of Panicum virgatum.</title>
        <authorList>
            <person name="Lovell J.T."/>
            <person name="Jenkins J."/>
            <person name="Shu S."/>
            <person name="Juenger T.E."/>
            <person name="Schmutz J."/>
        </authorList>
    </citation>
    <scope>NUCLEOTIDE SEQUENCE</scope>
    <source>
        <strain evidence="4">AP13</strain>
    </source>
</reference>
<evidence type="ECO:0000313" key="5">
    <source>
        <dbReference type="Proteomes" id="UP000823388"/>
    </source>
</evidence>
<dbReference type="OrthoDB" id="1929599at2759"/>
<name>A0A8T0PBX7_PANVG</name>
<feature type="compositionally biased region" description="Low complexity" evidence="1">
    <location>
        <begin position="450"/>
        <end position="466"/>
    </location>
</feature>
<keyword evidence="5" id="KW-1185">Reference proteome</keyword>
<organism evidence="4 5">
    <name type="scientific">Panicum virgatum</name>
    <name type="common">Blackwell switchgrass</name>
    <dbReference type="NCBI Taxonomy" id="38727"/>
    <lineage>
        <taxon>Eukaryota</taxon>
        <taxon>Viridiplantae</taxon>
        <taxon>Streptophyta</taxon>
        <taxon>Embryophyta</taxon>
        <taxon>Tracheophyta</taxon>
        <taxon>Spermatophyta</taxon>
        <taxon>Magnoliopsida</taxon>
        <taxon>Liliopsida</taxon>
        <taxon>Poales</taxon>
        <taxon>Poaceae</taxon>
        <taxon>PACMAD clade</taxon>
        <taxon>Panicoideae</taxon>
        <taxon>Panicodae</taxon>
        <taxon>Paniceae</taxon>
        <taxon>Panicinae</taxon>
        <taxon>Panicum</taxon>
        <taxon>Panicum sect. Hiantes</taxon>
    </lineage>
</organism>
<feature type="compositionally biased region" description="Pro residues" evidence="1">
    <location>
        <begin position="325"/>
        <end position="341"/>
    </location>
</feature>
<feature type="compositionally biased region" description="Low complexity" evidence="1">
    <location>
        <begin position="164"/>
        <end position="192"/>
    </location>
</feature>
<feature type="region of interest" description="Disordered" evidence="1">
    <location>
        <begin position="321"/>
        <end position="480"/>
    </location>
</feature>
<evidence type="ECO:0000313" key="4">
    <source>
        <dbReference type="EMBL" id="KAG2558478.1"/>
    </source>
</evidence>
<dbReference type="PANTHER" id="PTHR31680:SF12">
    <property type="entry name" value="OS11G0587300 PROTEIN"/>
    <property type="match status" value="1"/>
</dbReference>
<gene>
    <name evidence="4" type="ORF">PVAP13_8NG268502</name>
</gene>
<dbReference type="InterPro" id="IPR033334">
    <property type="entry name" value="LNG1/2"/>
</dbReference>
<dbReference type="PANTHER" id="PTHR31680">
    <property type="entry name" value="LONGIFOLIA PROTEIN"/>
    <property type="match status" value="1"/>
</dbReference>
<feature type="region of interest" description="Disordered" evidence="1">
    <location>
        <begin position="39"/>
        <end position="108"/>
    </location>
</feature>
<feature type="compositionally biased region" description="Low complexity" evidence="1">
    <location>
        <begin position="380"/>
        <end position="394"/>
    </location>
</feature>
<dbReference type="Proteomes" id="UP000823388">
    <property type="component" value="Chromosome 8N"/>
</dbReference>
<comment type="caution">
    <text evidence="4">The sequence shown here is derived from an EMBL/GenBank/DDBJ whole genome shotgun (WGS) entry which is preliminary data.</text>
</comment>
<evidence type="ECO:0000259" key="2">
    <source>
        <dbReference type="Pfam" id="PF14309"/>
    </source>
</evidence>
<dbReference type="Pfam" id="PF14383">
    <property type="entry name" value="VARLMGL"/>
    <property type="match status" value="1"/>
</dbReference>
<accession>A0A8T0PBX7</accession>
<feature type="compositionally biased region" description="Basic and acidic residues" evidence="1">
    <location>
        <begin position="596"/>
        <end position="621"/>
    </location>
</feature>
<evidence type="ECO:0000259" key="3">
    <source>
        <dbReference type="Pfam" id="PF14383"/>
    </source>
</evidence>
<dbReference type="EMBL" id="CM029052">
    <property type="protein sequence ID" value="KAG2558478.1"/>
    <property type="molecule type" value="Genomic_DNA"/>
</dbReference>
<protein>
    <recommendedName>
        <fullName evidence="6">DUF4378 domain-containing protein</fullName>
    </recommendedName>
</protein>
<feature type="compositionally biased region" description="Basic and acidic residues" evidence="1">
    <location>
        <begin position="193"/>
        <end position="202"/>
    </location>
</feature>
<feature type="compositionally biased region" description="Basic and acidic residues" evidence="1">
    <location>
        <begin position="468"/>
        <end position="480"/>
    </location>
</feature>
<dbReference type="InterPro" id="IPR032795">
    <property type="entry name" value="DUF3741-assoc"/>
</dbReference>
<dbReference type="Pfam" id="PF14309">
    <property type="entry name" value="DUF4378"/>
    <property type="match status" value="1"/>
</dbReference>
<feature type="compositionally biased region" description="Low complexity" evidence="1">
    <location>
        <begin position="522"/>
        <end position="532"/>
    </location>
</feature>
<dbReference type="GO" id="GO:0051513">
    <property type="term" value="P:regulation of monopolar cell growth"/>
    <property type="evidence" value="ECO:0007669"/>
    <property type="project" value="InterPro"/>
</dbReference>
<sequence>MVAVGADEDEERRMDERPMHQGCMAGFLHLFDRPQILSGRRLHGSPRRLLSSGSSGSATPSERSMPLDRATPAPSSPDRMPPAAPRPSLQLPPLDPKDGAGAGGWAAPSWRLPRLSLDSRAVVDAGGKLRPREVRTAPAPGAPPSPSAAGDDRRSPSVVARLMGLDALPPGQAAAAGDGAHSGAASPAALRRSASERVPRDPSHFRFVDPAFFERPASPLPPLMERPSPAAASAPAAEAAMRRAPDAGCPRAFQRRSRFDAHEVFPEPAKRADPAAAGAHGEIALYGEIERRLRKRGIAEPARDLETLKQILEALQLKGLLHHTPTPPPPVRTAPAPPPPIVVMRPNHRAQPQVQPPARLTPARRLRVDVDRARRPRSPDPSASPARSPASPARRGPRSPQRRVSPVHSPKQQQPPFRRPSGFDSAGARARIARRAAHNAAALSPDDEASTTFSDGGSSSSFSASSRWDLEPQPESRTDRGLLERCGKLLSSIQAFTGGDAAGSDQQPSPVSVLDAAAFLADGDSPSSSSGSKRAIDFSTTSSSVGRAGPKPASDPEDDEWALGTWPEGPEASGDPDYAYVAELVRLFGGARGGRRRDPADVYKAAEQRRRQRGGDPGDTWHQRRLLCGAVGEALERQRAAAACPWDPAAWLRGAELVDHVWAEVRRAGEPAPRTAEDEDDEEDLNAVTCRAIRRDMAADEGRWAATRQRWVSGAEAAEAVLQIERLVFRDLVADTIRELADAGRLLPRRRLVF</sequence>
<feature type="region of interest" description="Disordered" evidence="1">
    <location>
        <begin position="127"/>
        <end position="202"/>
    </location>
</feature>